<proteinExistence type="predicted"/>
<sequence length="277" mass="30440">MSRRAVLLHSSHRDAFLGDDVDMVFYDQPADVDELTHVRDAHLWSPHGARIDRLPEIVAAMAGLRKLSIGPGDVSSDVVTRLREGDLPEGLRELSILTGRRPVTWPDVRLPNLNALMAEGPLRFSVVSFPELRSLTIYPQRSFDDVRRALALPLEELNLLNVPIDERVFALLEPVGLRRLGLHGGRTLKGLTGIGVLGQLESLRLKNLTSLGDISELATLQRLENLDIQYCKSITGIAAINELAVLRRLILVGCGKIGLSEIEEKVSTLDTVIGATS</sequence>
<organism evidence="1 2">
    <name type="scientific">Clavibacter tessellarius</name>
    <dbReference type="NCBI Taxonomy" id="31965"/>
    <lineage>
        <taxon>Bacteria</taxon>
        <taxon>Bacillati</taxon>
        <taxon>Actinomycetota</taxon>
        <taxon>Actinomycetes</taxon>
        <taxon>Micrococcales</taxon>
        <taxon>Microbacteriaceae</taxon>
        <taxon>Clavibacter</taxon>
    </lineage>
</organism>
<dbReference type="Proteomes" id="UP000215316">
    <property type="component" value="Unassembled WGS sequence"/>
</dbReference>
<dbReference type="Gene3D" id="3.80.10.10">
    <property type="entry name" value="Ribonuclease Inhibitor"/>
    <property type="match status" value="1"/>
</dbReference>
<protein>
    <recommendedName>
        <fullName evidence="3">Leucine-rich repeat domain-containing protein</fullName>
    </recommendedName>
</protein>
<dbReference type="InterPro" id="IPR032675">
    <property type="entry name" value="LRR_dom_sf"/>
</dbReference>
<reference evidence="1" key="1">
    <citation type="submission" date="2017-08" db="EMBL/GenBank/DDBJ databases">
        <title>Genomes of multiple Clavibacter strains from different subspecies.</title>
        <authorList>
            <person name="Yuan X.-K."/>
            <person name="Li X.-S."/>
            <person name="Nie J."/>
            <person name="De Boer S.H."/>
        </authorList>
    </citation>
    <scope>NUCLEOTIDE SEQUENCE [LARGE SCALE GENOMIC DNA]</scope>
    <source>
        <strain evidence="1">ATCC 33566</strain>
    </source>
</reference>
<dbReference type="OrthoDB" id="8653476at2"/>
<keyword evidence="2" id="KW-1185">Reference proteome</keyword>
<evidence type="ECO:0008006" key="3">
    <source>
        <dbReference type="Google" id="ProtNLM"/>
    </source>
</evidence>
<evidence type="ECO:0000313" key="1">
    <source>
        <dbReference type="EMBL" id="OQJ64018.1"/>
    </source>
</evidence>
<dbReference type="AlphaFoldDB" id="A0A225CBG9"/>
<evidence type="ECO:0000313" key="2">
    <source>
        <dbReference type="Proteomes" id="UP000215316"/>
    </source>
</evidence>
<name>A0A225CBG9_9MICO</name>
<dbReference type="RefSeq" id="WP_094130671.1">
    <property type="nucleotide sequence ID" value="NZ_CP040788.1"/>
</dbReference>
<dbReference type="SUPFAM" id="SSF52058">
    <property type="entry name" value="L domain-like"/>
    <property type="match status" value="1"/>
</dbReference>
<accession>A0A225CBG9</accession>
<gene>
    <name evidence="1" type="ORF">B5P24_13935</name>
</gene>
<dbReference type="EMBL" id="MZMQ01000001">
    <property type="protein sequence ID" value="OQJ64018.1"/>
    <property type="molecule type" value="Genomic_DNA"/>
</dbReference>
<comment type="caution">
    <text evidence="1">The sequence shown here is derived from an EMBL/GenBank/DDBJ whole genome shotgun (WGS) entry which is preliminary data.</text>
</comment>